<evidence type="ECO:0000313" key="3">
    <source>
        <dbReference type="EMBL" id="KRS14803.1"/>
    </source>
</evidence>
<dbReference type="AlphaFoldDB" id="A0A0T5P122"/>
<proteinExistence type="predicted"/>
<dbReference type="Gene3D" id="3.60.110.10">
    <property type="entry name" value="Carbon-nitrogen hydrolase"/>
    <property type="match status" value="1"/>
</dbReference>
<sequence length="240" mass="25697">MSTSARLRALELRLAEREVDLMVCPELFLSGYMGADHAALAEPATGPFFQDVAEMAKRHETAVCYGYPEAADGVIYNAARLVGADGAALANHRKRLPSPGSFEEDTFANGDSPTLVDHGGMRIAIIICYEVELPESLRQAALHGAELALVPTALVDQWGVVAEKLVPTRAFENGLWLAYANHAGEEGGVRYLGGSRIVAPDGVEEAVAGDAETVIVAQVNADRVVTARNRLPYLRDAVKL</sequence>
<accession>A0A0T5P122</accession>
<dbReference type="EMBL" id="LAXJ01000002">
    <property type="protein sequence ID" value="KRS14803.1"/>
    <property type="molecule type" value="Genomic_DNA"/>
</dbReference>
<dbReference type="InterPro" id="IPR003010">
    <property type="entry name" value="C-N_Hydrolase"/>
</dbReference>
<dbReference type="Proteomes" id="UP000051295">
    <property type="component" value="Unassembled WGS sequence"/>
</dbReference>
<reference evidence="3 4" key="1">
    <citation type="submission" date="2015-04" db="EMBL/GenBank/DDBJ databases">
        <title>The draft genome sequence of Roseovarius sp.R12b.</title>
        <authorList>
            <person name="Li G."/>
            <person name="Lai Q."/>
            <person name="Shao Z."/>
            <person name="Yan P."/>
        </authorList>
    </citation>
    <scope>NUCLEOTIDE SEQUENCE [LARGE SCALE GENOMIC DNA]</scope>
    <source>
        <strain evidence="3 4">R12B</strain>
    </source>
</reference>
<keyword evidence="4" id="KW-1185">Reference proteome</keyword>
<dbReference type="InterPro" id="IPR036526">
    <property type="entry name" value="C-N_Hydrolase_sf"/>
</dbReference>
<dbReference type="Pfam" id="PF00795">
    <property type="entry name" value="CN_hydrolase"/>
    <property type="match status" value="1"/>
</dbReference>
<dbReference type="PROSITE" id="PS50263">
    <property type="entry name" value="CN_HYDROLASE"/>
    <property type="match status" value="1"/>
</dbReference>
<dbReference type="PANTHER" id="PTHR43674">
    <property type="entry name" value="NITRILASE C965.09-RELATED"/>
    <property type="match status" value="1"/>
</dbReference>
<evidence type="ECO:0000259" key="2">
    <source>
        <dbReference type="PROSITE" id="PS50263"/>
    </source>
</evidence>
<name>A0A0T5P122_9RHOB</name>
<dbReference type="PANTHER" id="PTHR43674:SF2">
    <property type="entry name" value="BETA-UREIDOPROPIONASE"/>
    <property type="match status" value="1"/>
</dbReference>
<dbReference type="GO" id="GO:0016811">
    <property type="term" value="F:hydrolase activity, acting on carbon-nitrogen (but not peptide) bonds, in linear amides"/>
    <property type="evidence" value="ECO:0007669"/>
    <property type="project" value="TreeGrafter"/>
</dbReference>
<gene>
    <name evidence="3" type="ORF">XM53_02105</name>
</gene>
<organism evidence="3 4">
    <name type="scientific">Roseovarius atlanticus</name>
    <dbReference type="NCBI Taxonomy" id="1641875"/>
    <lineage>
        <taxon>Bacteria</taxon>
        <taxon>Pseudomonadati</taxon>
        <taxon>Pseudomonadota</taxon>
        <taxon>Alphaproteobacteria</taxon>
        <taxon>Rhodobacterales</taxon>
        <taxon>Roseobacteraceae</taxon>
        <taxon>Roseovarius</taxon>
    </lineage>
</organism>
<protein>
    <recommendedName>
        <fullName evidence="2">CN hydrolase domain-containing protein</fullName>
    </recommendedName>
</protein>
<feature type="domain" description="CN hydrolase" evidence="2">
    <location>
        <begin position="1"/>
        <end position="221"/>
    </location>
</feature>
<dbReference type="SUPFAM" id="SSF56317">
    <property type="entry name" value="Carbon-nitrogen hydrolase"/>
    <property type="match status" value="1"/>
</dbReference>
<evidence type="ECO:0000313" key="4">
    <source>
        <dbReference type="Proteomes" id="UP000051295"/>
    </source>
</evidence>
<dbReference type="PATRIC" id="fig|1641875.4.peg.1513"/>
<keyword evidence="1" id="KW-0378">Hydrolase</keyword>
<comment type="caution">
    <text evidence="3">The sequence shown here is derived from an EMBL/GenBank/DDBJ whole genome shotgun (WGS) entry which is preliminary data.</text>
</comment>
<dbReference type="STRING" id="1641875.XM53_02105"/>
<evidence type="ECO:0000256" key="1">
    <source>
        <dbReference type="ARBA" id="ARBA00022801"/>
    </source>
</evidence>
<dbReference type="InterPro" id="IPR050345">
    <property type="entry name" value="Aliph_Amidase/BUP"/>
</dbReference>